<evidence type="ECO:0000256" key="1">
    <source>
        <dbReference type="SAM" id="SignalP"/>
    </source>
</evidence>
<evidence type="ECO:0000313" key="3">
    <source>
        <dbReference type="Proteomes" id="UP001165296"/>
    </source>
</evidence>
<sequence length="261" mass="29500">MRSLLCFALVLLAPVLYAKTPQAIEQELVRDARRVTYWAEYDGDARLSAIDSLARAGERLREHLLHYTATEPATLSYAFTALQREHIGISTAADGRLRIYSWDTQEGGTMHYFENVVQFRAGSKVASRRLIIPKPDDNPDAGHSYFDIFAVQRGTQTCYLAYGQATYSTSLSYQHVKALTIENGQLNTDAKLIRTASGLRNTLGFEFDFFSVVDRPDRPVRLIGYDARTRELTIPVVWANGKVTDKRIRYMFDGTVFAKAK</sequence>
<name>A0ABS8AT51_9BACT</name>
<comment type="caution">
    <text evidence="2">The sequence shown here is derived from an EMBL/GenBank/DDBJ whole genome shotgun (WGS) entry which is preliminary data.</text>
</comment>
<reference evidence="2" key="1">
    <citation type="submission" date="2021-10" db="EMBL/GenBank/DDBJ databases">
        <authorList>
            <person name="Dean J.D."/>
            <person name="Kim M.K."/>
            <person name="Newey C.N."/>
            <person name="Stoker T.S."/>
            <person name="Thompson D.W."/>
            <person name="Grose J.H."/>
        </authorList>
    </citation>
    <scope>NUCLEOTIDE SEQUENCE</scope>
    <source>
        <strain evidence="2">BT178</strain>
    </source>
</reference>
<accession>A0ABS8AT51</accession>
<proteinExistence type="predicted"/>
<feature type="chain" id="PRO_5046661561" evidence="1">
    <location>
        <begin position="19"/>
        <end position="261"/>
    </location>
</feature>
<dbReference type="RefSeq" id="WP_226176154.1">
    <property type="nucleotide sequence ID" value="NZ_JAJADR010000003.1"/>
</dbReference>
<gene>
    <name evidence="2" type="ORF">LGH74_12415</name>
</gene>
<evidence type="ECO:0000313" key="2">
    <source>
        <dbReference type="EMBL" id="MCB2408783.1"/>
    </source>
</evidence>
<protein>
    <submittedName>
        <fullName evidence="2">Uncharacterized protein</fullName>
    </submittedName>
</protein>
<keyword evidence="1" id="KW-0732">Signal</keyword>
<dbReference type="Proteomes" id="UP001165296">
    <property type="component" value="Unassembled WGS sequence"/>
</dbReference>
<feature type="signal peptide" evidence="1">
    <location>
        <begin position="1"/>
        <end position="18"/>
    </location>
</feature>
<dbReference type="EMBL" id="JAJADR010000003">
    <property type="protein sequence ID" value="MCB2408783.1"/>
    <property type="molecule type" value="Genomic_DNA"/>
</dbReference>
<organism evidence="2 3">
    <name type="scientific">Hymenobacter lucidus</name>
    <dbReference type="NCBI Taxonomy" id="2880930"/>
    <lineage>
        <taxon>Bacteria</taxon>
        <taxon>Pseudomonadati</taxon>
        <taxon>Bacteroidota</taxon>
        <taxon>Cytophagia</taxon>
        <taxon>Cytophagales</taxon>
        <taxon>Hymenobacteraceae</taxon>
        <taxon>Hymenobacter</taxon>
    </lineage>
</organism>
<keyword evidence="3" id="KW-1185">Reference proteome</keyword>